<dbReference type="RefSeq" id="WP_183994796.1">
    <property type="nucleotide sequence ID" value="NZ_BMHW01000003.1"/>
</dbReference>
<evidence type="ECO:0000313" key="1">
    <source>
        <dbReference type="EMBL" id="MBB6164324.1"/>
    </source>
</evidence>
<proteinExistence type="predicted"/>
<dbReference type="AlphaFoldDB" id="A0A7W9Y988"/>
<gene>
    <name evidence="1" type="ORF">HNQ72_004165</name>
</gene>
<organism evidence="1 2">
    <name type="scientific">Rhizobium wenxiniae</name>
    <dbReference type="NCBI Taxonomy" id="1737357"/>
    <lineage>
        <taxon>Bacteria</taxon>
        <taxon>Pseudomonadati</taxon>
        <taxon>Pseudomonadota</taxon>
        <taxon>Alphaproteobacteria</taxon>
        <taxon>Hyphomicrobiales</taxon>
        <taxon>Rhizobiaceae</taxon>
        <taxon>Rhizobium/Agrobacterium group</taxon>
        <taxon>Rhizobium</taxon>
    </lineage>
</organism>
<dbReference type="InterPro" id="IPR009959">
    <property type="entry name" value="Cyclase_SnoaL-like"/>
</dbReference>
<dbReference type="Proteomes" id="UP000547879">
    <property type="component" value="Unassembled WGS sequence"/>
</dbReference>
<comment type="caution">
    <text evidence="1">The sequence shown here is derived from an EMBL/GenBank/DDBJ whole genome shotgun (WGS) entry which is preliminary data.</text>
</comment>
<accession>A0A7W9Y988</accession>
<sequence length="127" mass="14896">MQDLEQIYRSYIDCLNRQDWLRLEDFVAADVVHNDRRFGLDGYRRMLESDFRAIPDLYFKIDLLVVDTQKVASRLVFDCTPVGQLFGLPVNGRRVRFSENVFYLFSEGRIVQVWSIIDTGVIEVQLA</sequence>
<keyword evidence="2" id="KW-1185">Reference proteome</keyword>
<evidence type="ECO:0000313" key="2">
    <source>
        <dbReference type="Proteomes" id="UP000547879"/>
    </source>
</evidence>
<dbReference type="Pfam" id="PF07366">
    <property type="entry name" value="SnoaL"/>
    <property type="match status" value="1"/>
</dbReference>
<dbReference type="GO" id="GO:0030638">
    <property type="term" value="P:polyketide metabolic process"/>
    <property type="evidence" value="ECO:0007669"/>
    <property type="project" value="InterPro"/>
</dbReference>
<reference evidence="1 2" key="1">
    <citation type="submission" date="2020-08" db="EMBL/GenBank/DDBJ databases">
        <title>Genomic Encyclopedia of Type Strains, Phase IV (KMG-IV): sequencing the most valuable type-strain genomes for metagenomic binning, comparative biology and taxonomic classification.</title>
        <authorList>
            <person name="Goeker M."/>
        </authorList>
    </citation>
    <scope>NUCLEOTIDE SEQUENCE [LARGE SCALE GENOMIC DNA]</scope>
    <source>
        <strain evidence="1 2">DSM 100734</strain>
    </source>
</reference>
<dbReference type="EMBL" id="JACHEG010000005">
    <property type="protein sequence ID" value="MBB6164324.1"/>
    <property type="molecule type" value="Genomic_DNA"/>
</dbReference>
<dbReference type="InterPro" id="IPR032710">
    <property type="entry name" value="NTF2-like_dom_sf"/>
</dbReference>
<name>A0A7W9Y988_9HYPH</name>
<dbReference type="SUPFAM" id="SSF54427">
    <property type="entry name" value="NTF2-like"/>
    <property type="match status" value="1"/>
</dbReference>
<protein>
    <submittedName>
        <fullName evidence="1">Putative ester cyclase</fullName>
    </submittedName>
</protein>
<dbReference type="Gene3D" id="3.10.450.50">
    <property type="match status" value="1"/>
</dbReference>
<dbReference type="PANTHER" id="PTHR38436:SF1">
    <property type="entry name" value="ESTER CYCLASE"/>
    <property type="match status" value="1"/>
</dbReference>
<dbReference type="PANTHER" id="PTHR38436">
    <property type="entry name" value="POLYKETIDE CYCLASE SNOAL-LIKE DOMAIN"/>
    <property type="match status" value="1"/>
</dbReference>